<organism evidence="2">
    <name type="scientific">marine sediment metagenome</name>
    <dbReference type="NCBI Taxonomy" id="412755"/>
    <lineage>
        <taxon>unclassified sequences</taxon>
        <taxon>metagenomes</taxon>
        <taxon>ecological metagenomes</taxon>
    </lineage>
</organism>
<feature type="region of interest" description="Disordered" evidence="1">
    <location>
        <begin position="441"/>
        <end position="483"/>
    </location>
</feature>
<proteinExistence type="predicted"/>
<accession>A0A0F9SQK0</accession>
<gene>
    <name evidence="2" type="ORF">LCGC14_0443800</name>
</gene>
<comment type="caution">
    <text evidence="2">The sequence shown here is derived from an EMBL/GenBank/DDBJ whole genome shotgun (WGS) entry which is preliminary data.</text>
</comment>
<evidence type="ECO:0008006" key="3">
    <source>
        <dbReference type="Google" id="ProtNLM"/>
    </source>
</evidence>
<sequence length="622" mass="68464">MTNGGAPALTLDDLTPTDTKALADPGVIDAIRRSVRRSVIQPEISTTVPGAVGGDLSSLFFTAAQADGITRWGVNPTIRDRQLRLFYPTESVLNSAFSSVIARNAAFDWALNGPDLQVDATYDLLHSANRGAGWTDFVTKLSTDLYTQDKGAFVEMIRTADSAAAPTIGIQTLDAARCFHTGDPETPVVYVDRKGKWHQMRWFQVFTIAEMPAPHEQLYGLQYSALTRVMRAAQIFRNIQIYLDEKTGGRHTRAIQIVGGVEADRIEAALRLINGRDDASGLERFGQIPIVTSLNPTIAPSVVTVELASLPDNFKTEEAFKQYLTTMALSLLVDFQELAPLPGGNLGTSAQSEILHLKSRGKGPALWMKLIEQKLNFHGVIPRDVTFEFDETDVEADEAIAEVRKTQAETLKVLTEAGIVDVEGARQIAVDDTLIPQELFDAMEQRDLTAEPRRSTDKRRPENEGRDAPKEGDETLEEGDGTKSLVDRLLAGTKEEGTTTVRDVLISRLHRAFTTAADDMRGLDVMNTEERIAVSGLVGKVLDSAEDILSEGAREVMERNLERDDLRVVIGAKEEDPDRAGPEDERLDLEAEVAGVVKVEALDRMRRSLRGRLEDELREGSD</sequence>
<feature type="compositionally biased region" description="Basic and acidic residues" evidence="1">
    <location>
        <begin position="443"/>
        <end position="473"/>
    </location>
</feature>
<evidence type="ECO:0000256" key="1">
    <source>
        <dbReference type="SAM" id="MobiDB-lite"/>
    </source>
</evidence>
<dbReference type="AlphaFoldDB" id="A0A0F9SQK0"/>
<reference evidence="2" key="1">
    <citation type="journal article" date="2015" name="Nature">
        <title>Complex archaea that bridge the gap between prokaryotes and eukaryotes.</title>
        <authorList>
            <person name="Spang A."/>
            <person name="Saw J.H."/>
            <person name="Jorgensen S.L."/>
            <person name="Zaremba-Niedzwiedzka K."/>
            <person name="Martijn J."/>
            <person name="Lind A.E."/>
            <person name="van Eijk R."/>
            <person name="Schleper C."/>
            <person name="Guy L."/>
            <person name="Ettema T.J."/>
        </authorList>
    </citation>
    <scope>NUCLEOTIDE SEQUENCE</scope>
</reference>
<evidence type="ECO:0000313" key="2">
    <source>
        <dbReference type="EMBL" id="KKN69204.1"/>
    </source>
</evidence>
<dbReference type="EMBL" id="LAZR01000431">
    <property type="protein sequence ID" value="KKN69204.1"/>
    <property type="molecule type" value="Genomic_DNA"/>
</dbReference>
<name>A0A0F9SQK0_9ZZZZ</name>
<protein>
    <recommendedName>
        <fullName evidence="3">Portal protein</fullName>
    </recommendedName>
</protein>